<feature type="compositionally biased region" description="Polar residues" evidence="9">
    <location>
        <begin position="7"/>
        <end position="22"/>
    </location>
</feature>
<feature type="compositionally biased region" description="Basic residues" evidence="9">
    <location>
        <begin position="28"/>
        <end position="39"/>
    </location>
</feature>
<gene>
    <name evidence="10" type="ORF">TCAL_05123</name>
</gene>
<keyword evidence="3" id="KW-0963">Cytoplasm</keyword>
<name>A0A553PPA9_TIGCA</name>
<keyword evidence="4" id="KW-0677">Repeat</keyword>
<dbReference type="EMBL" id="VCGU01000002">
    <property type="protein sequence ID" value="TRY79513.1"/>
    <property type="molecule type" value="Genomic_DNA"/>
</dbReference>
<feature type="coiled-coil region" evidence="8">
    <location>
        <begin position="53"/>
        <end position="83"/>
    </location>
</feature>
<dbReference type="PANTHER" id="PTHR23040">
    <property type="match status" value="1"/>
</dbReference>
<dbReference type="GO" id="GO:0005856">
    <property type="term" value="C:cytoskeleton"/>
    <property type="evidence" value="ECO:0007669"/>
    <property type="project" value="UniProtKB-SubCell"/>
</dbReference>
<dbReference type="STRING" id="6832.A0A553PPA9"/>
<dbReference type="OMA" id="VARNCID"/>
<evidence type="ECO:0000256" key="6">
    <source>
        <dbReference type="ARBA" id="ARBA00023212"/>
    </source>
</evidence>
<dbReference type="InterPro" id="IPR011990">
    <property type="entry name" value="TPR-like_helical_dom_sf"/>
</dbReference>
<evidence type="ECO:0000256" key="4">
    <source>
        <dbReference type="ARBA" id="ARBA00022737"/>
    </source>
</evidence>
<dbReference type="SUPFAM" id="SSF48452">
    <property type="entry name" value="TPR-like"/>
    <property type="match status" value="1"/>
</dbReference>
<dbReference type="GO" id="GO:0005737">
    <property type="term" value="C:cytoplasm"/>
    <property type="evidence" value="ECO:0007669"/>
    <property type="project" value="TreeGrafter"/>
</dbReference>
<evidence type="ECO:0000256" key="7">
    <source>
        <dbReference type="ARBA" id="ARBA00023273"/>
    </source>
</evidence>
<sequence>MADENVDSTQPAQSRSRRSSIYSAPVRNSKRKGGGSRRGSRGDVVAIEDNGDANGALRKNKAFQQLRREMEQRNRQRRKMDIEVKVEVFYVDRDRAAAVVLGNKDIKNELQVKKKRDRLENSSTAAVLTEDVEIETYLLQGEHELKSGDPRRAAMYLTSACDMVNEHNPVPFVLRSKCYTKLGLYDLADDDADVVLTINPFGVKGLLIKAESQYNMGRFEHAMKYFFRANTLRPDTEAVASGIRKSQDAIENALCRSKAFHFDDLPEVIEALNQNTMKQDQLDNQSRLFQQELVQEEKEDPEQLESDLEDEIHTQQRKERYETKLHAVLMGSVPELEGVWESPKVTPSSSFDGMASLSSTKMESKEQQAEKRFRRKENVLRKNNKELLGELNKDFLYLEKLLANPVMNSFNSTNETETYISHRVQACAREGLIYLGSRKDFWQQQRPVYARRKGSRKF</sequence>
<keyword evidence="6" id="KW-0206">Cytoskeleton</keyword>
<dbReference type="AlphaFoldDB" id="A0A553PPA9"/>
<protein>
    <submittedName>
        <fullName evidence="10">Uncharacterized protein</fullName>
    </submittedName>
</protein>
<comment type="subcellular location">
    <subcellularLocation>
        <location evidence="1">Cell projection</location>
        <location evidence="1">Cilium</location>
    </subcellularLocation>
    <subcellularLocation>
        <location evidence="2">Cytoplasm</location>
        <location evidence="2">Cytoskeleton</location>
    </subcellularLocation>
</comment>
<evidence type="ECO:0000313" key="10">
    <source>
        <dbReference type="EMBL" id="TRY79513.1"/>
    </source>
</evidence>
<dbReference type="PANTHER" id="PTHR23040:SF1">
    <property type="entry name" value="OUTER DYNEIN ARM-DOCKING COMPLEX SUBUNIT 4"/>
    <property type="match status" value="1"/>
</dbReference>
<proteinExistence type="predicted"/>
<evidence type="ECO:0000256" key="8">
    <source>
        <dbReference type="SAM" id="Coils"/>
    </source>
</evidence>
<keyword evidence="8" id="KW-0175">Coiled coil</keyword>
<dbReference type="InterPro" id="IPR040111">
    <property type="entry name" value="ODAD4"/>
</dbReference>
<evidence type="ECO:0000256" key="2">
    <source>
        <dbReference type="ARBA" id="ARBA00004245"/>
    </source>
</evidence>
<feature type="region of interest" description="Disordered" evidence="9">
    <location>
        <begin position="1"/>
        <end position="53"/>
    </location>
</feature>
<keyword evidence="7" id="KW-0966">Cell projection</keyword>
<keyword evidence="11" id="KW-1185">Reference proteome</keyword>
<evidence type="ECO:0000256" key="3">
    <source>
        <dbReference type="ARBA" id="ARBA00022490"/>
    </source>
</evidence>
<dbReference type="OrthoDB" id="245563at2759"/>
<organism evidence="10 11">
    <name type="scientific">Tigriopus californicus</name>
    <name type="common">Marine copepod</name>
    <dbReference type="NCBI Taxonomy" id="6832"/>
    <lineage>
        <taxon>Eukaryota</taxon>
        <taxon>Metazoa</taxon>
        <taxon>Ecdysozoa</taxon>
        <taxon>Arthropoda</taxon>
        <taxon>Crustacea</taxon>
        <taxon>Multicrustacea</taxon>
        <taxon>Hexanauplia</taxon>
        <taxon>Copepoda</taxon>
        <taxon>Harpacticoida</taxon>
        <taxon>Harpacticidae</taxon>
        <taxon>Tigriopus</taxon>
    </lineage>
</organism>
<dbReference type="Gene3D" id="1.25.40.10">
    <property type="entry name" value="Tetratricopeptide repeat domain"/>
    <property type="match status" value="1"/>
</dbReference>
<evidence type="ECO:0000256" key="1">
    <source>
        <dbReference type="ARBA" id="ARBA00004138"/>
    </source>
</evidence>
<evidence type="ECO:0000313" key="11">
    <source>
        <dbReference type="Proteomes" id="UP000318571"/>
    </source>
</evidence>
<dbReference type="GO" id="GO:0005929">
    <property type="term" value="C:cilium"/>
    <property type="evidence" value="ECO:0007669"/>
    <property type="project" value="UniProtKB-SubCell"/>
</dbReference>
<evidence type="ECO:0000256" key="9">
    <source>
        <dbReference type="SAM" id="MobiDB-lite"/>
    </source>
</evidence>
<reference evidence="10 11" key="1">
    <citation type="journal article" date="2018" name="Nat. Ecol. Evol.">
        <title>Genomic signatures of mitonuclear coevolution across populations of Tigriopus californicus.</title>
        <authorList>
            <person name="Barreto F.S."/>
            <person name="Watson E.T."/>
            <person name="Lima T.G."/>
            <person name="Willett C.S."/>
            <person name="Edmands S."/>
            <person name="Li W."/>
            <person name="Burton R.S."/>
        </authorList>
    </citation>
    <scope>NUCLEOTIDE SEQUENCE [LARGE SCALE GENOMIC DNA]</scope>
    <source>
        <strain evidence="10 11">San Diego</strain>
    </source>
</reference>
<keyword evidence="5" id="KW-0802">TPR repeat</keyword>
<accession>A0A553PPA9</accession>
<comment type="caution">
    <text evidence="10">The sequence shown here is derived from an EMBL/GenBank/DDBJ whole genome shotgun (WGS) entry which is preliminary data.</text>
</comment>
<dbReference type="Proteomes" id="UP000318571">
    <property type="component" value="Chromosome 6"/>
</dbReference>
<evidence type="ECO:0000256" key="5">
    <source>
        <dbReference type="ARBA" id="ARBA00022803"/>
    </source>
</evidence>